<keyword evidence="2" id="KW-1185">Reference proteome</keyword>
<reference evidence="1" key="1">
    <citation type="submission" date="2020-02" db="EMBL/GenBank/DDBJ databases">
        <title>Genome sequencing of the panga catfish, Pangasius djambal.</title>
        <authorList>
            <person name="Wen M."/>
            <person name="Zahm M."/>
            <person name="Roques C."/>
            <person name="Cabau C."/>
            <person name="Klopp C."/>
            <person name="Donnadieu C."/>
            <person name="Jouanno E."/>
            <person name="Avarre J.-C."/>
            <person name="Campet M."/>
            <person name="Ha T."/>
            <person name="Dugue R."/>
            <person name="Lampietro C."/>
            <person name="Louis A."/>
            <person name="Herpin A."/>
            <person name="Echchiki A."/>
            <person name="Berthelot C."/>
            <person name="Parey E."/>
            <person name="Roest-Crollius H."/>
            <person name="Braasch I."/>
            <person name="Postlethwait J.H."/>
            <person name="Bobe J."/>
            <person name="Montfort J."/>
            <person name="Bouchez O."/>
            <person name="Begum T."/>
            <person name="Schartl M."/>
            <person name="Gustiano R."/>
            <person name="Guiguen Y."/>
        </authorList>
    </citation>
    <scope>NUCLEOTIDE SEQUENCE</scope>
    <source>
        <strain evidence="1">Pdj_M5554</strain>
    </source>
</reference>
<evidence type="ECO:0000313" key="1">
    <source>
        <dbReference type="EMBL" id="MCJ8733310.1"/>
    </source>
</evidence>
<sequence length="995" mass="112083">MMNSKRVQSFMDPLPQGKRARLEGTMGTVGTSGLPKANSLPQYSQDKSLPYRHTYISCSLSGQETLDLPSPWSPSRIFVRNGGSPVVHARATEGSITNPVIYRPENVNFPEDNGSPTVAEEVVEKQKLAYCTRSPNKHSPSSVRLMSPVPFRKIPIGCTSLSPSTAEKSGGLAIPKPVYGHSPCCAGQKCTVGHSYTMDQGLQRMPPQMFEDDRMTYYGHWACMHKKESETLMQQRLLPFEHCGERIPLNDVTTEGYHGLSPSKRQRVSAFSDPRQGNYMYNHVHPFVPSSPDRCQRFQMPKQAHKDLAPIYEPVPGMQYGTHMQIYQDCPHTSKYRDIPQHSLLYCPKNNIDVYRSENFQQTSGHRPILQPFFRDFKNPYTVVPPGHPVVRNVPAYPAYRTHLNTRHMNPFTKRTFCPPVMQQVEQPLDFSMRREQNADSNQEQTPQGQLGIKGTFYQTEPQAHYMVSNNLHPENSSLDSPRQGQNNCLFNSKNYTASPTCTGDIFNKKQSLCFSDKPGNGAVLSKKHRVETDKSCESDSLVKLQTIHQLKANETKQPSSPPMPVINKVFSLAPYKAYLEATGVLSPVQDPSCPVLAPDSKPPKDEPEAQNTDPKTNLDKDVFKLNVKTEKIEPDERACQSEKESHSPVISQNNHNVNVKEEQDNLDSTGGDTKHNLVIKSGFYSGSKSVTPEMPESPLECTTACSVMDGVAMPTQNSDKKQFDFPALLSAKPPVSTQATFSLNKIPPHCLKLSSFKIILPEGFTTPVSPVPEVLQSPVENKVATSSRQARYQFMELHQSLCRVVSVCISQTSHCELRNWLSRLDLDESASLQAKTQKVSCLLGPKAREIWMKDGEAMRALQKVLYQLENYVRIQECPFPHVIRAGAVFIPMLVVKEVLFPQVQGTFIDQVLQEHRVELRPTTLSEERQLTQLHKRAFSSKLRRLMSLKHLPDIYPDVLNLHYYTDVCKFLDSTPTDEARKVEPPSAQCDRMLW</sequence>
<name>A0ACC5YCZ3_9TELE</name>
<evidence type="ECO:0000313" key="2">
    <source>
        <dbReference type="Proteomes" id="UP000830395"/>
    </source>
</evidence>
<proteinExistence type="predicted"/>
<comment type="caution">
    <text evidence="1">The sequence shown here is derived from an EMBL/GenBank/DDBJ whole genome shotgun (WGS) entry which is preliminary data.</text>
</comment>
<protein>
    <submittedName>
        <fullName evidence="1">Uncharacterized protein</fullName>
    </submittedName>
</protein>
<dbReference type="EMBL" id="CM040980">
    <property type="protein sequence ID" value="MCJ8733310.1"/>
    <property type="molecule type" value="Genomic_DNA"/>
</dbReference>
<accession>A0ACC5YCZ3</accession>
<gene>
    <name evidence="1" type="ORF">PDJAM_G00221790</name>
</gene>
<organism evidence="1 2">
    <name type="scientific">Pangasius djambal</name>
    <dbReference type="NCBI Taxonomy" id="1691987"/>
    <lineage>
        <taxon>Eukaryota</taxon>
        <taxon>Metazoa</taxon>
        <taxon>Chordata</taxon>
        <taxon>Craniata</taxon>
        <taxon>Vertebrata</taxon>
        <taxon>Euteleostomi</taxon>
        <taxon>Actinopterygii</taxon>
        <taxon>Neopterygii</taxon>
        <taxon>Teleostei</taxon>
        <taxon>Ostariophysi</taxon>
        <taxon>Siluriformes</taxon>
        <taxon>Pangasiidae</taxon>
        <taxon>Pangasius</taxon>
    </lineage>
</organism>
<dbReference type="Proteomes" id="UP000830395">
    <property type="component" value="Chromosome 6"/>
</dbReference>